<accession>A0A917PL19</accession>
<gene>
    <name evidence="1" type="ORF">GCM10007063_02500</name>
</gene>
<sequence>MRSLVILLSLVVFFLTGLTIGMDRTHEENDSSGDIHESAVQKEEKIIVEKNVAKGDSEGQMLKSPKNSEHFTYKIASFLESSVKGFYELVVSAAYQLVQVFF</sequence>
<dbReference type="AlphaFoldDB" id="A0A917PL19"/>
<evidence type="ECO:0000313" key="2">
    <source>
        <dbReference type="Proteomes" id="UP000658382"/>
    </source>
</evidence>
<proteinExistence type="predicted"/>
<evidence type="ECO:0000313" key="1">
    <source>
        <dbReference type="EMBL" id="GGJ83497.1"/>
    </source>
</evidence>
<keyword evidence="2" id="KW-1185">Reference proteome</keyword>
<protein>
    <recommendedName>
        <fullName evidence="3">DUF3679 domain-containing protein</fullName>
    </recommendedName>
</protein>
<dbReference type="RefSeq" id="WP_188631237.1">
    <property type="nucleotide sequence ID" value="NZ_BMNQ01000002.1"/>
</dbReference>
<dbReference type="EMBL" id="BMNQ01000002">
    <property type="protein sequence ID" value="GGJ83497.1"/>
    <property type="molecule type" value="Genomic_DNA"/>
</dbReference>
<evidence type="ECO:0008006" key="3">
    <source>
        <dbReference type="Google" id="ProtNLM"/>
    </source>
</evidence>
<dbReference type="Proteomes" id="UP000658382">
    <property type="component" value="Unassembled WGS sequence"/>
</dbReference>
<reference evidence="1" key="1">
    <citation type="journal article" date="2014" name="Int. J. Syst. Evol. Microbiol.">
        <title>Complete genome sequence of Corynebacterium casei LMG S-19264T (=DSM 44701T), isolated from a smear-ripened cheese.</title>
        <authorList>
            <consortium name="US DOE Joint Genome Institute (JGI-PGF)"/>
            <person name="Walter F."/>
            <person name="Albersmeier A."/>
            <person name="Kalinowski J."/>
            <person name="Ruckert C."/>
        </authorList>
    </citation>
    <scope>NUCLEOTIDE SEQUENCE</scope>
    <source>
        <strain evidence="1">JCM 12580</strain>
    </source>
</reference>
<organism evidence="1 2">
    <name type="scientific">Lentibacillus kapialis</name>
    <dbReference type="NCBI Taxonomy" id="340214"/>
    <lineage>
        <taxon>Bacteria</taxon>
        <taxon>Bacillati</taxon>
        <taxon>Bacillota</taxon>
        <taxon>Bacilli</taxon>
        <taxon>Bacillales</taxon>
        <taxon>Bacillaceae</taxon>
        <taxon>Lentibacillus</taxon>
    </lineage>
</organism>
<reference evidence="1" key="2">
    <citation type="submission" date="2020-09" db="EMBL/GenBank/DDBJ databases">
        <authorList>
            <person name="Sun Q."/>
            <person name="Ohkuma M."/>
        </authorList>
    </citation>
    <scope>NUCLEOTIDE SEQUENCE</scope>
    <source>
        <strain evidence="1">JCM 12580</strain>
    </source>
</reference>
<name>A0A917PL19_9BACI</name>
<comment type="caution">
    <text evidence="1">The sequence shown here is derived from an EMBL/GenBank/DDBJ whole genome shotgun (WGS) entry which is preliminary data.</text>
</comment>